<keyword evidence="5" id="KW-1185">Reference proteome</keyword>
<dbReference type="Pfam" id="PF17899">
    <property type="entry name" value="Peptidase_M61_N"/>
    <property type="match status" value="1"/>
</dbReference>
<dbReference type="InterPro" id="IPR007963">
    <property type="entry name" value="Peptidase_M61_catalytic"/>
</dbReference>
<dbReference type="Gene3D" id="1.10.390.10">
    <property type="entry name" value="Neutral Protease Domain 2"/>
    <property type="match status" value="1"/>
</dbReference>
<dbReference type="InterPro" id="IPR027268">
    <property type="entry name" value="Peptidase_M4/M1_CTD_sf"/>
</dbReference>
<proteinExistence type="predicted"/>
<gene>
    <name evidence="4" type="ORF">ABXZ32_10100</name>
</gene>
<evidence type="ECO:0000313" key="4">
    <source>
        <dbReference type="EMBL" id="MET7029750.1"/>
    </source>
</evidence>
<dbReference type="RefSeq" id="WP_354618558.1">
    <property type="nucleotide sequence ID" value="NZ_JBEWYP010000005.1"/>
</dbReference>
<sequence length="620" mass="69067">MKKTVLIILAGLSLMGCGASKNLVPASNRPIMTSIDLVNVVDDRVKVSVDPGAFTTDNVTFFIPKTVPGTYSEDNYGKYIQNFKAYDYKGKELSFSKSDDNTWNISNGKVLDKVTYEVNDTYDTEGEVQEAVFSPAGTNILKGENFMLNLHGFVGYFDGLKEVPYEIAISAPSNLSSTTSLTKKSGTNGMDTFVAGRYFEVIDNPIMYAKATAESFEISGITVNLVLYSPNQMYTASDLKERMQTMMGAQKSFLGEVNSTKQYNIILYLSTLGEEDASGFGALEHHTSTVVVLPEQMPLDRLEQAMVDVVSHEFFHIVTPLSVHSKEIQFFDFNDPKMSEHLWMYEGTTEYFANLFQIQQGLIDETEFYKRIMDKINNAKSYDDNMSFTEMSKNILVAPYKENYANVYEKGTLINMALDITLRDLSKGEKGVLWLLKELSKKYGDQVPFEDSELIGEITAMTYPEVGEFFETHVIGNSPIDYPAYLSKVGLTITDVTQESGYFLNGDIPYIDVDENNDNAIFIREGITLNSFFIDLGAKGGDVIKNIDGVNISLETIRPIIGASFGWTADKEIQMVVARDGEEITLSGTVGTPMVELETIVPIENATSEQVALRNVWMKG</sequence>
<dbReference type="Proteomes" id="UP001549773">
    <property type="component" value="Unassembled WGS sequence"/>
</dbReference>
<protein>
    <submittedName>
        <fullName evidence="4">Peptidase M61</fullName>
    </submittedName>
</protein>
<evidence type="ECO:0000256" key="1">
    <source>
        <dbReference type="SAM" id="SignalP"/>
    </source>
</evidence>
<feature type="signal peptide" evidence="1">
    <location>
        <begin position="1"/>
        <end position="21"/>
    </location>
</feature>
<dbReference type="SUPFAM" id="SSF55486">
    <property type="entry name" value="Metalloproteases ('zincins'), catalytic domain"/>
    <property type="match status" value="1"/>
</dbReference>
<feature type="domain" description="Peptidase M61 catalytic" evidence="2">
    <location>
        <begin position="307"/>
        <end position="414"/>
    </location>
</feature>
<evidence type="ECO:0000259" key="2">
    <source>
        <dbReference type="Pfam" id="PF05299"/>
    </source>
</evidence>
<dbReference type="Pfam" id="PF05299">
    <property type="entry name" value="Peptidase_M61"/>
    <property type="match status" value="1"/>
</dbReference>
<accession>A0ABV2TY34</accession>
<keyword evidence="1" id="KW-0732">Signal</keyword>
<name>A0ABV2TY34_9FLAO</name>
<evidence type="ECO:0000259" key="3">
    <source>
        <dbReference type="Pfam" id="PF17899"/>
    </source>
</evidence>
<comment type="caution">
    <text evidence="4">The sequence shown here is derived from an EMBL/GenBank/DDBJ whole genome shotgun (WGS) entry which is preliminary data.</text>
</comment>
<organism evidence="4 5">
    <name type="scientific">Sediminicola luteus</name>
    <dbReference type="NCBI Taxonomy" id="319238"/>
    <lineage>
        <taxon>Bacteria</taxon>
        <taxon>Pseudomonadati</taxon>
        <taxon>Bacteroidota</taxon>
        <taxon>Flavobacteriia</taxon>
        <taxon>Flavobacteriales</taxon>
        <taxon>Flavobacteriaceae</taxon>
        <taxon>Sediminicola</taxon>
    </lineage>
</organism>
<dbReference type="PROSITE" id="PS51257">
    <property type="entry name" value="PROKAR_LIPOPROTEIN"/>
    <property type="match status" value="1"/>
</dbReference>
<reference evidence="4 5" key="1">
    <citation type="submission" date="2024-07" db="EMBL/GenBank/DDBJ databases">
        <title>The genome sequence of type strain Sediminicola luteus GDMCC 1.2596T.</title>
        <authorList>
            <person name="Liu Y."/>
        </authorList>
    </citation>
    <scope>NUCLEOTIDE SEQUENCE [LARGE SCALE GENOMIC DNA]</scope>
    <source>
        <strain evidence="4 5">GDMCC 1.2596</strain>
    </source>
</reference>
<feature type="domain" description="Peptidase M61 N-terminal" evidence="3">
    <location>
        <begin position="34"/>
        <end position="210"/>
    </location>
</feature>
<dbReference type="Gene3D" id="2.60.40.3650">
    <property type="match status" value="1"/>
</dbReference>
<dbReference type="InterPro" id="IPR040756">
    <property type="entry name" value="Peptidase_M61_N"/>
</dbReference>
<evidence type="ECO:0000313" key="5">
    <source>
        <dbReference type="Proteomes" id="UP001549773"/>
    </source>
</evidence>
<feature type="chain" id="PRO_5047222671" evidence="1">
    <location>
        <begin position="22"/>
        <end position="620"/>
    </location>
</feature>
<dbReference type="EMBL" id="JBEWYP010000005">
    <property type="protein sequence ID" value="MET7029750.1"/>
    <property type="molecule type" value="Genomic_DNA"/>
</dbReference>